<accession>A0ABR8K1V8</accession>
<dbReference type="RefSeq" id="WP_190954159.1">
    <property type="nucleotide sequence ID" value="NZ_JACJTU010000004.1"/>
</dbReference>
<evidence type="ECO:0000313" key="2">
    <source>
        <dbReference type="Proteomes" id="UP000637383"/>
    </source>
</evidence>
<reference evidence="1 2" key="1">
    <citation type="journal article" date="2020" name="ISME J.">
        <title>Comparative genomics reveals insights into cyanobacterial evolution and habitat adaptation.</title>
        <authorList>
            <person name="Chen M.Y."/>
            <person name="Teng W.K."/>
            <person name="Zhao L."/>
            <person name="Hu C.X."/>
            <person name="Zhou Y.K."/>
            <person name="Han B.P."/>
            <person name="Song L.R."/>
            <person name="Shu W.S."/>
        </authorList>
    </citation>
    <scope>NUCLEOTIDE SEQUENCE [LARGE SCALE GENOMIC DNA]</scope>
    <source>
        <strain evidence="1 2">FACHB-159</strain>
    </source>
</reference>
<sequence length="70" mass="7897">MLQLKFSTHEGILPVWVLTYLSINAVYLSKKIGAIANTYLNTDRVLPNYVSNFAESINCDRSQIQSCQVC</sequence>
<comment type="caution">
    <text evidence="1">The sequence shown here is derived from an EMBL/GenBank/DDBJ whole genome shotgun (WGS) entry which is preliminary data.</text>
</comment>
<dbReference type="Proteomes" id="UP000637383">
    <property type="component" value="Unassembled WGS sequence"/>
</dbReference>
<protein>
    <submittedName>
        <fullName evidence="1">Uncharacterized protein</fullName>
    </submittedName>
</protein>
<gene>
    <name evidence="1" type="ORF">H6H03_05665</name>
</gene>
<keyword evidence="2" id="KW-1185">Reference proteome</keyword>
<name>A0ABR8K1V8_9NOSO</name>
<proteinExistence type="predicted"/>
<evidence type="ECO:0000313" key="1">
    <source>
        <dbReference type="EMBL" id="MBD2733401.1"/>
    </source>
</evidence>
<dbReference type="EMBL" id="JACJTU010000004">
    <property type="protein sequence ID" value="MBD2733401.1"/>
    <property type="molecule type" value="Genomic_DNA"/>
</dbReference>
<organism evidence="1 2">
    <name type="scientific">Nostoc paludosum FACHB-159</name>
    <dbReference type="NCBI Taxonomy" id="2692908"/>
    <lineage>
        <taxon>Bacteria</taxon>
        <taxon>Bacillati</taxon>
        <taxon>Cyanobacteriota</taxon>
        <taxon>Cyanophyceae</taxon>
        <taxon>Nostocales</taxon>
        <taxon>Nostocaceae</taxon>
        <taxon>Nostoc</taxon>
    </lineage>
</organism>